<dbReference type="AlphaFoldDB" id="A0AAE0CF98"/>
<dbReference type="EMBL" id="LGRX02024499">
    <property type="protein sequence ID" value="KAK3253963.1"/>
    <property type="molecule type" value="Genomic_DNA"/>
</dbReference>
<evidence type="ECO:0000313" key="2">
    <source>
        <dbReference type="Proteomes" id="UP001190700"/>
    </source>
</evidence>
<keyword evidence="2" id="KW-1185">Reference proteome</keyword>
<protein>
    <submittedName>
        <fullName evidence="1">Uncharacterized protein</fullName>
    </submittedName>
</protein>
<evidence type="ECO:0000313" key="1">
    <source>
        <dbReference type="EMBL" id="KAK3253963.1"/>
    </source>
</evidence>
<proteinExistence type="predicted"/>
<gene>
    <name evidence="1" type="ORF">CYMTET_36806</name>
</gene>
<name>A0AAE0CF98_9CHLO</name>
<comment type="caution">
    <text evidence="1">The sequence shown here is derived from an EMBL/GenBank/DDBJ whole genome shotgun (WGS) entry which is preliminary data.</text>
</comment>
<accession>A0AAE0CF98</accession>
<dbReference type="Proteomes" id="UP001190700">
    <property type="component" value="Unassembled WGS sequence"/>
</dbReference>
<reference evidence="1 2" key="1">
    <citation type="journal article" date="2015" name="Genome Biol. Evol.">
        <title>Comparative Genomics of a Bacterivorous Green Alga Reveals Evolutionary Causalities and Consequences of Phago-Mixotrophic Mode of Nutrition.</title>
        <authorList>
            <person name="Burns J.A."/>
            <person name="Paasch A."/>
            <person name="Narechania A."/>
            <person name="Kim E."/>
        </authorList>
    </citation>
    <scope>NUCLEOTIDE SEQUENCE [LARGE SCALE GENOMIC DNA]</scope>
    <source>
        <strain evidence="1 2">PLY_AMNH</strain>
    </source>
</reference>
<organism evidence="1 2">
    <name type="scientific">Cymbomonas tetramitiformis</name>
    <dbReference type="NCBI Taxonomy" id="36881"/>
    <lineage>
        <taxon>Eukaryota</taxon>
        <taxon>Viridiplantae</taxon>
        <taxon>Chlorophyta</taxon>
        <taxon>Pyramimonadophyceae</taxon>
        <taxon>Pyramimonadales</taxon>
        <taxon>Pyramimonadaceae</taxon>
        <taxon>Cymbomonas</taxon>
    </lineage>
</organism>
<sequence>MFIESKPIEDDGEPFWLGPIVAVNSVDGENEAEEDVQIVIDTHVCHGDGSFVVKSLDDLVDNFDLQFVPNLSLNDTYQIVDAQGKLVHEKDSLCQEKFPAERFKQEATP</sequence>